<sequence length="176" mass="20272">MKNIILTILSILTFVFIHAQSDSSSTKLIQISNAKYAVYKYDATLKVNILTYQYSDLWDLDNDKKKDSIIFISNGGAHAFYHLEIWLSSSNTKTKFQKLYTDFPYPECIKSVDEIETYLPHLVIRDFDSDGIDELFLNVNHNLAPTLDELKEMGLSTKQVLIDYKLGKLTVTDFKK</sequence>
<keyword evidence="1" id="KW-0732">Signal</keyword>
<evidence type="ECO:0000313" key="3">
    <source>
        <dbReference type="Proteomes" id="UP000023541"/>
    </source>
</evidence>
<dbReference type="AlphaFoldDB" id="A0A023BVW5"/>
<evidence type="ECO:0000256" key="1">
    <source>
        <dbReference type="SAM" id="SignalP"/>
    </source>
</evidence>
<organism evidence="2 3">
    <name type="scientific">Aquimarina atlantica</name>
    <dbReference type="NCBI Taxonomy" id="1317122"/>
    <lineage>
        <taxon>Bacteria</taxon>
        <taxon>Pseudomonadati</taxon>
        <taxon>Bacteroidota</taxon>
        <taxon>Flavobacteriia</taxon>
        <taxon>Flavobacteriales</taxon>
        <taxon>Flavobacteriaceae</taxon>
        <taxon>Aquimarina</taxon>
    </lineage>
</organism>
<accession>A0A023BVW5</accession>
<feature type="signal peptide" evidence="1">
    <location>
        <begin position="1"/>
        <end position="19"/>
    </location>
</feature>
<proteinExistence type="predicted"/>
<dbReference type="Proteomes" id="UP000023541">
    <property type="component" value="Unassembled WGS sequence"/>
</dbReference>
<keyword evidence="3" id="KW-1185">Reference proteome</keyword>
<dbReference type="EMBL" id="AQRA01000004">
    <property type="protein sequence ID" value="EZH74141.1"/>
    <property type="molecule type" value="Genomic_DNA"/>
</dbReference>
<feature type="chain" id="PRO_5001517508" evidence="1">
    <location>
        <begin position="20"/>
        <end position="176"/>
    </location>
</feature>
<reference evidence="2 3" key="1">
    <citation type="submission" date="2014-04" db="EMBL/GenBank/DDBJ databases">
        <title>Aquimarina sp. 22II-S11-z7 Genome Sequencing.</title>
        <authorList>
            <person name="Lai Q."/>
        </authorList>
    </citation>
    <scope>NUCLEOTIDE SEQUENCE [LARGE SCALE GENOMIC DNA]</scope>
    <source>
        <strain evidence="2 3">22II-S11-z7</strain>
    </source>
</reference>
<comment type="caution">
    <text evidence="2">The sequence shown here is derived from an EMBL/GenBank/DDBJ whole genome shotgun (WGS) entry which is preliminary data.</text>
</comment>
<gene>
    <name evidence="2" type="ORF">ATO12_14805</name>
</gene>
<name>A0A023BVW5_9FLAO</name>
<evidence type="ECO:0000313" key="2">
    <source>
        <dbReference type="EMBL" id="EZH74141.1"/>
    </source>
</evidence>
<protein>
    <submittedName>
        <fullName evidence="2">Uncharacterized protein</fullName>
    </submittedName>
</protein>